<dbReference type="Pfam" id="PF02082">
    <property type="entry name" value="Rrf2"/>
    <property type="match status" value="1"/>
</dbReference>
<comment type="caution">
    <text evidence="1">The sequence shown here is derived from an EMBL/GenBank/DDBJ whole genome shotgun (WGS) entry which is preliminary data.</text>
</comment>
<dbReference type="Proteomes" id="UP000006607">
    <property type="component" value="Unassembled WGS sequence"/>
</dbReference>
<dbReference type="PANTHER" id="PTHR33221:SF15">
    <property type="entry name" value="HTH-TYPE TRANSCRIPTIONAL REGULATOR YWGB-RELATED"/>
    <property type="match status" value="1"/>
</dbReference>
<dbReference type="InterPro" id="IPR000944">
    <property type="entry name" value="Tscrpt_reg_Rrf2"/>
</dbReference>
<reference evidence="1" key="1">
    <citation type="submission" date="2012-04" db="EMBL/GenBank/DDBJ databases">
        <title>The Genome Sequence of Bacillus cereus VD014.</title>
        <authorList>
            <consortium name="The Broad Institute Genome Sequencing Platform"/>
            <consortium name="The Broad Institute Genome Sequencing Center for Infectious Disease"/>
            <person name="Feldgarden M."/>
            <person name="Van der Auwera G.A."/>
            <person name="Mahillon J."/>
            <person name="Duprez V."/>
            <person name="Timmery S."/>
            <person name="Mattelet C."/>
            <person name="Dierick K."/>
            <person name="Sun M."/>
            <person name="Yu Z."/>
            <person name="Zhu L."/>
            <person name="Hu X."/>
            <person name="Shank E.B."/>
            <person name="Swiecicka I."/>
            <person name="Hansen B.M."/>
            <person name="Andrup L."/>
            <person name="Young S.K."/>
            <person name="Zeng Q."/>
            <person name="Gargeya S."/>
            <person name="Fitzgerald M."/>
            <person name="Haas B."/>
            <person name="Abouelleil A."/>
            <person name="Alvarado L."/>
            <person name="Arachchi H.M."/>
            <person name="Berlin A."/>
            <person name="Chapman S.B."/>
            <person name="Goldberg J."/>
            <person name="Griggs A."/>
            <person name="Gujja S."/>
            <person name="Hansen M."/>
            <person name="Howarth C."/>
            <person name="Imamovic A."/>
            <person name="Larimer J."/>
            <person name="McCowen C."/>
            <person name="Montmayeur A."/>
            <person name="Murphy C."/>
            <person name="Neiman D."/>
            <person name="Pearson M."/>
            <person name="Priest M."/>
            <person name="Roberts A."/>
            <person name="Saif S."/>
            <person name="Shea T."/>
            <person name="Sisk P."/>
            <person name="Sykes S."/>
            <person name="Wortman J."/>
            <person name="Nusbaum C."/>
            <person name="Birren B."/>
        </authorList>
    </citation>
    <scope>NUCLEOTIDE SEQUENCE</scope>
    <source>
        <strain evidence="1">VD014</strain>
    </source>
</reference>
<dbReference type="GO" id="GO:0003700">
    <property type="term" value="F:DNA-binding transcription factor activity"/>
    <property type="evidence" value="ECO:0007669"/>
    <property type="project" value="TreeGrafter"/>
</dbReference>
<dbReference type="AlphaFoldDB" id="A0A9W5K1Y3"/>
<dbReference type="EMBL" id="AHER01000063">
    <property type="protein sequence ID" value="EJR11875.1"/>
    <property type="molecule type" value="Genomic_DNA"/>
</dbReference>
<dbReference type="InterPro" id="IPR036388">
    <property type="entry name" value="WH-like_DNA-bd_sf"/>
</dbReference>
<dbReference type="InterPro" id="IPR036390">
    <property type="entry name" value="WH_DNA-bd_sf"/>
</dbReference>
<dbReference type="SUPFAM" id="SSF46785">
    <property type="entry name" value="Winged helix' DNA-binding domain"/>
    <property type="match status" value="1"/>
</dbReference>
<dbReference type="PANTHER" id="PTHR33221">
    <property type="entry name" value="WINGED HELIX-TURN-HELIX TRANSCRIPTIONAL REGULATOR, RRF2 FAMILY"/>
    <property type="match status" value="1"/>
</dbReference>
<evidence type="ECO:0000313" key="2">
    <source>
        <dbReference type="Proteomes" id="UP000006607"/>
    </source>
</evidence>
<dbReference type="GO" id="GO:0005829">
    <property type="term" value="C:cytosol"/>
    <property type="evidence" value="ECO:0007669"/>
    <property type="project" value="TreeGrafter"/>
</dbReference>
<dbReference type="FunFam" id="1.10.10.10:FF:000138">
    <property type="entry name" value="Rrf2 family transcriptional regulator"/>
    <property type="match status" value="1"/>
</dbReference>
<dbReference type="PROSITE" id="PS51197">
    <property type="entry name" value="HTH_RRF2_2"/>
    <property type="match status" value="1"/>
</dbReference>
<protein>
    <submittedName>
        <fullName evidence="1">Rrf2 family protein</fullName>
    </submittedName>
</protein>
<gene>
    <name evidence="1" type="ORF">IIA_05982</name>
</gene>
<accession>A0A9W5K1Y3</accession>
<sequence length="149" mass="16961">MKISSRFTIAVHILCLLKNDPSYLCSSSFLAKSVNCNPVIIRKILLYLKKSGIVHVTQGKNGTYLFKDPKFITLLDVYRAVEVVEKNKLFSFHENPNPMCPVGARIHMVLELILIQSQEKMEEFLQNVTMQQVVSLLNIQPDLVAENIN</sequence>
<dbReference type="RefSeq" id="WP_000704092.1">
    <property type="nucleotide sequence ID" value="NZ_JH792027.1"/>
</dbReference>
<name>A0A9W5K1Y3_BACC8</name>
<organism evidence="1 2">
    <name type="scientific">Bacillus cereus (strain VD014)</name>
    <dbReference type="NCBI Taxonomy" id="1053223"/>
    <lineage>
        <taxon>Bacteria</taxon>
        <taxon>Bacillati</taxon>
        <taxon>Bacillota</taxon>
        <taxon>Bacilli</taxon>
        <taxon>Bacillales</taxon>
        <taxon>Bacillaceae</taxon>
        <taxon>Bacillus</taxon>
        <taxon>Bacillus cereus group</taxon>
    </lineage>
</organism>
<proteinExistence type="predicted"/>
<dbReference type="Gene3D" id="1.10.10.10">
    <property type="entry name" value="Winged helix-like DNA-binding domain superfamily/Winged helix DNA-binding domain"/>
    <property type="match status" value="1"/>
</dbReference>
<evidence type="ECO:0000313" key="1">
    <source>
        <dbReference type="EMBL" id="EJR11875.1"/>
    </source>
</evidence>